<evidence type="ECO:0000256" key="11">
    <source>
        <dbReference type="SAM" id="Coils"/>
    </source>
</evidence>
<evidence type="ECO:0000256" key="6">
    <source>
        <dbReference type="ARBA" id="ARBA00023125"/>
    </source>
</evidence>
<keyword evidence="11" id="KW-0175">Coiled coil</keyword>
<dbReference type="Gene3D" id="3.30.40.10">
    <property type="entry name" value="Zinc/RING finger domain, C3HC4 (zinc finger)"/>
    <property type="match status" value="1"/>
</dbReference>
<proteinExistence type="predicted"/>
<evidence type="ECO:0000256" key="4">
    <source>
        <dbReference type="ARBA" id="ARBA00022833"/>
    </source>
</evidence>
<evidence type="ECO:0000256" key="10">
    <source>
        <dbReference type="PROSITE-ProRule" id="PRU00146"/>
    </source>
</evidence>
<evidence type="ECO:0000259" key="12">
    <source>
        <dbReference type="PROSITE" id="PS50016"/>
    </source>
</evidence>
<dbReference type="InterPro" id="IPR001965">
    <property type="entry name" value="Znf_PHD"/>
</dbReference>
<organism evidence="13 14">
    <name type="scientific">Mya arenaria</name>
    <name type="common">Soft-shell clam</name>
    <dbReference type="NCBI Taxonomy" id="6604"/>
    <lineage>
        <taxon>Eukaryota</taxon>
        <taxon>Metazoa</taxon>
        <taxon>Spiralia</taxon>
        <taxon>Lophotrochozoa</taxon>
        <taxon>Mollusca</taxon>
        <taxon>Bivalvia</taxon>
        <taxon>Autobranchia</taxon>
        <taxon>Heteroconchia</taxon>
        <taxon>Euheterodonta</taxon>
        <taxon>Imparidentia</taxon>
        <taxon>Neoheterodontei</taxon>
        <taxon>Myida</taxon>
        <taxon>Myoidea</taxon>
        <taxon>Myidae</taxon>
        <taxon>Mya</taxon>
    </lineage>
</organism>
<dbReference type="EMBL" id="CP111025">
    <property type="protein sequence ID" value="WAR27072.1"/>
    <property type="molecule type" value="Genomic_DNA"/>
</dbReference>
<keyword evidence="6" id="KW-0238">DNA-binding</keyword>
<reference evidence="13" key="1">
    <citation type="submission" date="2022-11" db="EMBL/GenBank/DDBJ databases">
        <title>Centuries of genome instability and evolution in soft-shell clam transmissible cancer (bioRxiv).</title>
        <authorList>
            <person name="Hart S.F.M."/>
            <person name="Yonemitsu M.A."/>
            <person name="Giersch R.M."/>
            <person name="Beal B.F."/>
            <person name="Arriagada G."/>
            <person name="Davis B.W."/>
            <person name="Ostrander E.A."/>
            <person name="Goff S.P."/>
            <person name="Metzger M.J."/>
        </authorList>
    </citation>
    <scope>NUCLEOTIDE SEQUENCE</scope>
    <source>
        <strain evidence="13">MELC-2E11</strain>
        <tissue evidence="13">Siphon/mantle</tissue>
    </source>
</reference>
<evidence type="ECO:0000256" key="3">
    <source>
        <dbReference type="ARBA" id="ARBA00022771"/>
    </source>
</evidence>
<dbReference type="PROSITE" id="PS01359">
    <property type="entry name" value="ZF_PHD_1"/>
    <property type="match status" value="1"/>
</dbReference>
<dbReference type="PROSITE" id="PS50016">
    <property type="entry name" value="ZF_PHD_2"/>
    <property type="match status" value="1"/>
</dbReference>
<protein>
    <recommendedName>
        <fullName evidence="9">CXXC-type zinc finger protein 1</fullName>
    </recommendedName>
</protein>
<evidence type="ECO:0000256" key="2">
    <source>
        <dbReference type="ARBA" id="ARBA00022723"/>
    </source>
</evidence>
<comment type="subcellular location">
    <subcellularLocation>
        <location evidence="1">Nucleus</location>
    </subcellularLocation>
</comment>
<dbReference type="Pfam" id="PF12269">
    <property type="entry name" value="CpG_bind_C"/>
    <property type="match status" value="1"/>
</dbReference>
<evidence type="ECO:0000256" key="8">
    <source>
        <dbReference type="ARBA" id="ARBA00023242"/>
    </source>
</evidence>
<dbReference type="Proteomes" id="UP001164746">
    <property type="component" value="Chromosome 14"/>
</dbReference>
<dbReference type="InterPro" id="IPR013083">
    <property type="entry name" value="Znf_RING/FYVE/PHD"/>
</dbReference>
<dbReference type="InterPro" id="IPR037869">
    <property type="entry name" value="Spp1/CFP1"/>
</dbReference>
<dbReference type="InterPro" id="IPR022056">
    <property type="entry name" value="CpG-bd_C"/>
</dbReference>
<keyword evidence="8" id="KW-0539">Nucleus</keyword>
<feature type="coiled-coil region" evidence="11">
    <location>
        <begin position="169"/>
        <end position="213"/>
    </location>
</feature>
<gene>
    <name evidence="13" type="ORF">MAR_012776</name>
</gene>
<dbReference type="InterPro" id="IPR019787">
    <property type="entry name" value="Znf_PHD-finger"/>
</dbReference>
<evidence type="ECO:0000313" key="13">
    <source>
        <dbReference type="EMBL" id="WAR27072.1"/>
    </source>
</evidence>
<keyword evidence="2" id="KW-0479">Metal-binding</keyword>
<dbReference type="PANTHER" id="PTHR46174">
    <property type="entry name" value="CXXC-TYPE ZINC FINGER PROTEIN 1"/>
    <property type="match status" value="1"/>
</dbReference>
<accession>A0ABY7G194</accession>
<name>A0ABY7G194_MYAAR</name>
<dbReference type="InterPro" id="IPR019786">
    <property type="entry name" value="Zinc_finger_PHD-type_CS"/>
</dbReference>
<evidence type="ECO:0000256" key="9">
    <source>
        <dbReference type="ARBA" id="ARBA00023828"/>
    </source>
</evidence>
<evidence type="ECO:0000313" key="14">
    <source>
        <dbReference type="Proteomes" id="UP001164746"/>
    </source>
</evidence>
<feature type="domain" description="PHD-type" evidence="12">
    <location>
        <begin position="34"/>
        <end position="84"/>
    </location>
</feature>
<evidence type="ECO:0000256" key="7">
    <source>
        <dbReference type="ARBA" id="ARBA00023163"/>
    </source>
</evidence>
<keyword evidence="4" id="KW-0862">Zinc</keyword>
<dbReference type="SUPFAM" id="SSF57903">
    <property type="entry name" value="FYVE/PHD zinc finger"/>
    <property type="match status" value="1"/>
</dbReference>
<dbReference type="SMART" id="SM00249">
    <property type="entry name" value="PHD"/>
    <property type="match status" value="1"/>
</dbReference>
<keyword evidence="14" id="KW-1185">Reference proteome</keyword>
<sequence length="393" mass="46194">MTKKTINDQFSLPERKAKVNQLVKTIENVDDPDTRYCICRSTDGTRFMIACDNCEEWYHGDCIGITETDANDIKQYYCGRCRAKDPSLKTRYKHKKKSHQHKGDHSHRYRQEVDEVEELQDDMPHQCLGPSCMNHTRQGSNRIYELLPPKIQQWQSSPCVAEERNRRTLDKIRREQMEARQRLMELDMKHKELDALVENAKNVKAESDNEQASETEDDTEYNLFCVTCGHEISQKTALKHLEKCFAKFEAQTSFGSIYKTRIEGSSMFCDFYNSQSRTYCKRLKVLCPEHTKEPRVSAEEVCGCPLVTDVFEESEEICRTAKRRCNKHHCWEKCRRAQVDMERVRQWMKIDELFEQERNVRFALSNRMGVLGLMLHQTVDHNPLYPISVPDID</sequence>
<dbReference type="PANTHER" id="PTHR46174:SF1">
    <property type="entry name" value="CXXC-TYPE ZINC FINGER PROTEIN 1"/>
    <property type="match status" value="1"/>
</dbReference>
<evidence type="ECO:0000256" key="5">
    <source>
        <dbReference type="ARBA" id="ARBA00023015"/>
    </source>
</evidence>
<dbReference type="Pfam" id="PF00628">
    <property type="entry name" value="PHD"/>
    <property type="match status" value="1"/>
</dbReference>
<dbReference type="InterPro" id="IPR011011">
    <property type="entry name" value="Znf_FYVE_PHD"/>
</dbReference>
<evidence type="ECO:0000256" key="1">
    <source>
        <dbReference type="ARBA" id="ARBA00004123"/>
    </source>
</evidence>
<keyword evidence="5" id="KW-0805">Transcription regulation</keyword>
<keyword evidence="7" id="KW-0804">Transcription</keyword>
<keyword evidence="3 10" id="KW-0863">Zinc-finger</keyword>